<dbReference type="PANTHER" id="PTHR43236:SF2">
    <property type="entry name" value="BLL0069 PROTEIN"/>
    <property type="match status" value="1"/>
</dbReference>
<dbReference type="PROSITE" id="PS50943">
    <property type="entry name" value="HTH_CROC1"/>
    <property type="match status" value="1"/>
</dbReference>
<dbReference type="EMBL" id="CP157948">
    <property type="protein sequence ID" value="XBS88565.1"/>
    <property type="molecule type" value="Genomic_DNA"/>
</dbReference>
<dbReference type="RefSeq" id="WP_350015435.1">
    <property type="nucleotide sequence ID" value="NZ_CP157948.1"/>
</dbReference>
<dbReference type="InterPro" id="IPR010359">
    <property type="entry name" value="IrrE_HExxH"/>
</dbReference>
<dbReference type="InterPro" id="IPR052345">
    <property type="entry name" value="Rad_response_metalloprotease"/>
</dbReference>
<dbReference type="Pfam" id="PF06114">
    <property type="entry name" value="Peptidase_M78"/>
    <property type="match status" value="1"/>
</dbReference>
<dbReference type="PANTHER" id="PTHR43236">
    <property type="entry name" value="ANTITOXIN HIGA1"/>
    <property type="match status" value="1"/>
</dbReference>
<dbReference type="InterPro" id="IPR001387">
    <property type="entry name" value="Cro/C1-type_HTH"/>
</dbReference>
<sequence>MTRVAIQPEMFRWARDRARLDNLALMARFPRLAAWEAGETQPTLRQLEDYARATHAPVGYFFLPEPPAEPLPIPDFRTVADRVIARPSPNLLDMVYACQQRQDWYRDHAQVTGQSPLAFVGSLTLATSPVEAAAQLREALDFSVEERRACATWTEALRRFIEQADRIGVMVMVSGVVLNNNTRPLDPQEFRGFALSDALAPLVFINGADSKAAQMFTLAHELAHLWLGQTALSDVSADVVPSNATEVWCNQVAAELLVPMGSFRAELVADEPIGATLKRLARHFKVSSLVILRRLLDAGNIDRAAFFAAYRAELARLREIEASGTGGGDFYRTTASRVSKRFARALVESTLEGRTLFRDAFHMLGIAKTSTFNEFGRSLGYPV</sequence>
<dbReference type="AlphaFoldDB" id="A0AAU7QG57"/>
<protein>
    <submittedName>
        <fullName evidence="2">ImmA/IrrE family metallo-endopeptidase</fullName>
    </submittedName>
</protein>
<accession>A0AAU7QG57</accession>
<dbReference type="Gene3D" id="1.10.10.2910">
    <property type="match status" value="1"/>
</dbReference>
<reference evidence="2" key="1">
    <citation type="submission" date="2024-06" db="EMBL/GenBank/DDBJ databases">
        <authorList>
            <person name="Sun Y."/>
        </authorList>
    </citation>
    <scope>NUCLEOTIDE SEQUENCE</scope>
    <source>
        <strain evidence="2">IGA1.0</strain>
    </source>
</reference>
<evidence type="ECO:0000259" key="1">
    <source>
        <dbReference type="PROSITE" id="PS50943"/>
    </source>
</evidence>
<feature type="domain" description="HTH cro/C1-type" evidence="1">
    <location>
        <begin position="32"/>
        <end position="61"/>
    </location>
</feature>
<gene>
    <name evidence="2" type="ORF">ABNK63_09030</name>
</gene>
<evidence type="ECO:0000313" key="2">
    <source>
        <dbReference type="EMBL" id="XBS88565.1"/>
    </source>
</evidence>
<name>A0AAU7QG57_9GAMM</name>
<proteinExistence type="predicted"/>
<organism evidence="2">
    <name type="scientific">Rhodanobacter sp. IGA1.0</name>
    <dbReference type="NCBI Taxonomy" id="3158582"/>
    <lineage>
        <taxon>Bacteria</taxon>
        <taxon>Pseudomonadati</taxon>
        <taxon>Pseudomonadota</taxon>
        <taxon>Gammaproteobacteria</taxon>
        <taxon>Lysobacterales</taxon>
        <taxon>Rhodanobacteraceae</taxon>
        <taxon>Rhodanobacter</taxon>
    </lineage>
</organism>